<dbReference type="InterPro" id="IPR036565">
    <property type="entry name" value="Mur-like_cat_sf"/>
</dbReference>
<comment type="catalytic activity">
    <reaction evidence="1 14">
        <text>L-alanine = D-alanine</text>
        <dbReference type="Rhea" id="RHEA:20249"/>
        <dbReference type="ChEBI" id="CHEBI:57416"/>
        <dbReference type="ChEBI" id="CHEBI:57972"/>
        <dbReference type="EC" id="5.1.1.1"/>
    </reaction>
</comment>
<dbReference type="InterPro" id="IPR035911">
    <property type="entry name" value="MurE/MurF_N"/>
</dbReference>
<dbReference type="Proteomes" id="UP000248745">
    <property type="component" value="Unassembled WGS sequence"/>
</dbReference>
<evidence type="ECO:0000256" key="13">
    <source>
        <dbReference type="ARBA" id="ARBA00023316"/>
    </source>
</evidence>
<dbReference type="InterPro" id="IPR001608">
    <property type="entry name" value="Ala_racemase_N"/>
</dbReference>
<dbReference type="InterPro" id="IPR029066">
    <property type="entry name" value="PLP-binding_barrel"/>
</dbReference>
<dbReference type="GO" id="GO:0051301">
    <property type="term" value="P:cell division"/>
    <property type="evidence" value="ECO:0007669"/>
    <property type="project" value="UniProtKB-KW"/>
</dbReference>
<evidence type="ECO:0000313" key="19">
    <source>
        <dbReference type="Proteomes" id="UP000248745"/>
    </source>
</evidence>
<evidence type="ECO:0000256" key="11">
    <source>
        <dbReference type="ARBA" id="ARBA00023235"/>
    </source>
</evidence>
<evidence type="ECO:0000256" key="7">
    <source>
        <dbReference type="ARBA" id="ARBA00022840"/>
    </source>
</evidence>
<dbReference type="GO" id="GO:0008360">
    <property type="term" value="P:regulation of cell shape"/>
    <property type="evidence" value="ECO:0007669"/>
    <property type="project" value="UniProtKB-KW"/>
</dbReference>
<dbReference type="FunFam" id="3.20.20.10:FF:000002">
    <property type="entry name" value="Alanine racemase"/>
    <property type="match status" value="1"/>
</dbReference>
<feature type="binding site" evidence="14 16">
    <location>
        <position position="776"/>
    </location>
    <ligand>
        <name>substrate</name>
    </ligand>
</feature>
<evidence type="ECO:0000256" key="16">
    <source>
        <dbReference type="PIRSR" id="PIRSR600821-52"/>
    </source>
</evidence>
<comment type="pathway">
    <text evidence="14">Amino-acid biosynthesis; D-alanine biosynthesis; D-alanine from L-alanine: step 1/1.</text>
</comment>
<reference evidence="18 19" key="1">
    <citation type="submission" date="2018-06" db="EMBL/GenBank/DDBJ databases">
        <title>Mucibacter soli gen. nov., sp. nov., a new member of the family Chitinophagaceae producing mucin.</title>
        <authorList>
            <person name="Kim M.-K."/>
            <person name="Park S."/>
            <person name="Kim T.-S."/>
            <person name="Joung Y."/>
            <person name="Han J.-H."/>
            <person name="Kim S.B."/>
        </authorList>
    </citation>
    <scope>NUCLEOTIDE SEQUENCE [LARGE SCALE GENOMIC DNA]</scope>
    <source>
        <strain evidence="18 19">R1-15</strain>
    </source>
</reference>
<dbReference type="InterPro" id="IPR005863">
    <property type="entry name" value="UDP-N-AcMur_synth"/>
</dbReference>
<evidence type="ECO:0000256" key="4">
    <source>
        <dbReference type="ARBA" id="ARBA00022598"/>
    </source>
</evidence>
<dbReference type="HAMAP" id="MF_01201">
    <property type="entry name" value="Ala_racemase"/>
    <property type="match status" value="1"/>
</dbReference>
<comment type="caution">
    <text evidence="18">The sequence shown here is derived from an EMBL/GenBank/DDBJ whole genome shotgun (WGS) entry which is preliminary data.</text>
</comment>
<organism evidence="18 19">
    <name type="scientific">Taibaiella soli</name>
    <dbReference type="NCBI Taxonomy" id="1649169"/>
    <lineage>
        <taxon>Bacteria</taxon>
        <taxon>Pseudomonadati</taxon>
        <taxon>Bacteroidota</taxon>
        <taxon>Chitinophagia</taxon>
        <taxon>Chitinophagales</taxon>
        <taxon>Chitinophagaceae</taxon>
        <taxon>Taibaiella</taxon>
    </lineage>
</organism>
<name>A0A2W2BWQ3_9BACT</name>
<dbReference type="Pfam" id="PF01168">
    <property type="entry name" value="Ala_racemase_N"/>
    <property type="match status" value="1"/>
</dbReference>
<dbReference type="Gene3D" id="3.90.190.20">
    <property type="entry name" value="Mur ligase, C-terminal domain"/>
    <property type="match status" value="1"/>
</dbReference>
<keyword evidence="3" id="KW-0963">Cytoplasm</keyword>
<evidence type="ECO:0000256" key="8">
    <source>
        <dbReference type="ARBA" id="ARBA00022898"/>
    </source>
</evidence>
<keyword evidence="7" id="KW-0067">ATP-binding</keyword>
<keyword evidence="5" id="KW-0132">Cell division</keyword>
<comment type="function">
    <text evidence="14">Catalyzes the interconversion of L-alanine and D-alanine. May also act on other amino acids.</text>
</comment>
<proteinExistence type="inferred from homology"/>
<feature type="domain" description="Alanine racemase C-terminal" evidence="17">
    <location>
        <begin position="706"/>
        <end position="831"/>
    </location>
</feature>
<dbReference type="GO" id="GO:0071555">
    <property type="term" value="P:cell wall organization"/>
    <property type="evidence" value="ECO:0007669"/>
    <property type="project" value="UniProtKB-KW"/>
</dbReference>
<dbReference type="AlphaFoldDB" id="A0A2W2BWQ3"/>
<dbReference type="GO" id="GO:0005524">
    <property type="term" value="F:ATP binding"/>
    <property type="evidence" value="ECO:0007669"/>
    <property type="project" value="UniProtKB-KW"/>
</dbReference>
<dbReference type="PRINTS" id="PR00992">
    <property type="entry name" value="ALARACEMASE"/>
</dbReference>
<evidence type="ECO:0000256" key="12">
    <source>
        <dbReference type="ARBA" id="ARBA00023306"/>
    </source>
</evidence>
<dbReference type="Pfam" id="PF00842">
    <property type="entry name" value="Ala_racemase_C"/>
    <property type="match status" value="1"/>
</dbReference>
<dbReference type="Gene3D" id="2.40.37.10">
    <property type="entry name" value="Lyase, Ornithine Decarboxylase, Chain A, domain 1"/>
    <property type="match status" value="1"/>
</dbReference>
<dbReference type="GO" id="GO:0047480">
    <property type="term" value="F:UDP-N-acetylmuramoyl-tripeptide-D-alanyl-D-alanine ligase activity"/>
    <property type="evidence" value="ECO:0007669"/>
    <property type="project" value="InterPro"/>
</dbReference>
<keyword evidence="12" id="KW-0131">Cell cycle</keyword>
<dbReference type="PANTHER" id="PTHR43024:SF1">
    <property type="entry name" value="UDP-N-ACETYLMURAMOYL-TRIPEPTIDE--D-ALANYL-D-ALANINE LIGASE"/>
    <property type="match status" value="1"/>
</dbReference>
<feature type="modified residue" description="N6-(pyridoxal phosphate)lysine" evidence="14 15">
    <location>
        <position position="501"/>
    </location>
</feature>
<dbReference type="InterPro" id="IPR009006">
    <property type="entry name" value="Ala_racemase/Decarboxylase_C"/>
</dbReference>
<evidence type="ECO:0000256" key="15">
    <source>
        <dbReference type="PIRSR" id="PIRSR600821-50"/>
    </source>
</evidence>
<dbReference type="GO" id="GO:0030632">
    <property type="term" value="P:D-alanine biosynthetic process"/>
    <property type="evidence" value="ECO:0007669"/>
    <property type="project" value="UniProtKB-UniRule"/>
</dbReference>
<evidence type="ECO:0000256" key="5">
    <source>
        <dbReference type="ARBA" id="ARBA00022618"/>
    </source>
</evidence>
<evidence type="ECO:0000256" key="3">
    <source>
        <dbReference type="ARBA" id="ARBA00022490"/>
    </source>
</evidence>
<dbReference type="Gene3D" id="3.20.20.10">
    <property type="entry name" value="Alanine racemase"/>
    <property type="match status" value="1"/>
</dbReference>
<dbReference type="PANTHER" id="PTHR43024">
    <property type="entry name" value="UDP-N-ACETYLMURAMOYL-TRIPEPTIDE--D-ALANYL-D-ALANINE LIGASE"/>
    <property type="match status" value="1"/>
</dbReference>
<accession>A0A2W2BWQ3</accession>
<dbReference type="SMART" id="SM01005">
    <property type="entry name" value="Ala_racemase_C"/>
    <property type="match status" value="1"/>
</dbReference>
<dbReference type="InterPro" id="IPR011079">
    <property type="entry name" value="Ala_racemase_C"/>
</dbReference>
<dbReference type="RefSeq" id="WP_110999378.1">
    <property type="nucleotide sequence ID" value="NZ_QKTW01000018.1"/>
</dbReference>
<keyword evidence="8 14" id="KW-0663">Pyridoxal phosphate</keyword>
<dbReference type="GO" id="GO:0008784">
    <property type="term" value="F:alanine racemase activity"/>
    <property type="evidence" value="ECO:0007669"/>
    <property type="project" value="UniProtKB-UniRule"/>
</dbReference>
<keyword evidence="19" id="KW-1185">Reference proteome</keyword>
<evidence type="ECO:0000256" key="9">
    <source>
        <dbReference type="ARBA" id="ARBA00022960"/>
    </source>
</evidence>
<dbReference type="SUPFAM" id="SSF53244">
    <property type="entry name" value="MurD-like peptide ligases, peptide-binding domain"/>
    <property type="match status" value="1"/>
</dbReference>
<dbReference type="EMBL" id="QKTW01000018">
    <property type="protein sequence ID" value="PZF72283.1"/>
    <property type="molecule type" value="Genomic_DNA"/>
</dbReference>
<evidence type="ECO:0000259" key="17">
    <source>
        <dbReference type="SMART" id="SM01005"/>
    </source>
</evidence>
<dbReference type="GO" id="GO:0030170">
    <property type="term" value="F:pyridoxal phosphate binding"/>
    <property type="evidence" value="ECO:0007669"/>
    <property type="project" value="UniProtKB-UniRule"/>
</dbReference>
<dbReference type="GO" id="GO:0009252">
    <property type="term" value="P:peptidoglycan biosynthetic process"/>
    <property type="evidence" value="ECO:0007669"/>
    <property type="project" value="UniProtKB-KW"/>
</dbReference>
<feature type="binding site" evidence="14 16">
    <location>
        <position position="599"/>
    </location>
    <ligand>
        <name>substrate</name>
    </ligand>
</feature>
<dbReference type="InterPro" id="IPR013221">
    <property type="entry name" value="Mur_ligase_cen"/>
</dbReference>
<dbReference type="Gene3D" id="3.40.1390.10">
    <property type="entry name" value="MurE/MurF, N-terminal domain"/>
    <property type="match status" value="1"/>
</dbReference>
<dbReference type="InterPro" id="IPR051046">
    <property type="entry name" value="MurCDEF_CellWall_CoF430Synth"/>
</dbReference>
<evidence type="ECO:0000256" key="14">
    <source>
        <dbReference type="HAMAP-Rule" id="MF_01201"/>
    </source>
</evidence>
<feature type="active site" description="Proton acceptor; specific for D-alanine" evidence="14">
    <location>
        <position position="501"/>
    </location>
</feature>
<dbReference type="SUPFAM" id="SSF51419">
    <property type="entry name" value="PLP-binding barrel"/>
    <property type="match status" value="1"/>
</dbReference>
<dbReference type="SUPFAM" id="SSF50621">
    <property type="entry name" value="Alanine racemase C-terminal domain-like"/>
    <property type="match status" value="1"/>
</dbReference>
<dbReference type="NCBIfam" id="TIGR01143">
    <property type="entry name" value="murF"/>
    <property type="match status" value="1"/>
</dbReference>
<dbReference type="Pfam" id="PF08245">
    <property type="entry name" value="Mur_ligase_M"/>
    <property type="match status" value="1"/>
</dbReference>
<dbReference type="UniPathway" id="UPA00042">
    <property type="reaction ID" value="UER00497"/>
</dbReference>
<keyword evidence="11 14" id="KW-0413">Isomerase</keyword>
<dbReference type="EC" id="5.1.1.1" evidence="14"/>
<evidence type="ECO:0000256" key="2">
    <source>
        <dbReference type="ARBA" id="ARBA00001933"/>
    </source>
</evidence>
<protein>
    <recommendedName>
        <fullName evidence="14">Alanine racemase</fullName>
        <ecNumber evidence="14">5.1.1.1</ecNumber>
    </recommendedName>
</protein>
<dbReference type="Gene3D" id="3.40.1190.10">
    <property type="entry name" value="Mur-like, catalytic domain"/>
    <property type="match status" value="1"/>
</dbReference>
<keyword evidence="4 18" id="KW-0436">Ligase</keyword>
<comment type="cofactor">
    <cofactor evidence="2 14 15">
        <name>pyridoxal 5'-phosphate</name>
        <dbReference type="ChEBI" id="CHEBI:597326"/>
    </cofactor>
</comment>
<dbReference type="NCBIfam" id="NF008897">
    <property type="entry name" value="PRK11930.1"/>
    <property type="match status" value="1"/>
</dbReference>
<evidence type="ECO:0000256" key="1">
    <source>
        <dbReference type="ARBA" id="ARBA00000316"/>
    </source>
</evidence>
<evidence type="ECO:0000256" key="6">
    <source>
        <dbReference type="ARBA" id="ARBA00022741"/>
    </source>
</evidence>
<sequence length="834" mass="93919">MLAAQQICAWSQGTWMAFHADIVIEELIIDSRKINEPETALFIALKAPRRDGHSFIASAYDKGVRNFLVQEEINTSDYPGANFILVKDTLKALQLFVAQYRKQFSIPVIGITGSNGKTVVKEWLFQLLSNSFSIARSPKSYNSQIGVPLSVWLLEPENELGIFEAGISQPGEMENLERIIKPDIGIFTNIGEAHSEGFMNLRQKINEKLILFRNAKQLIYCSDHPELNEAMAQYIHQIKGNGSEPDLQLFTWSQKHEADLRITRLEQIDSKTKIEGQYQGVDLAITIPFTDPASVENAIHCWCTLLLLKVPQQEIEKQMEQLHTVAMRLELRHGINDSTLINDTYNSDLTSLYIALDYLEQQKQHNHRTVILSDMLQIGKPDMLLYEEVAEAIARRNIQRFIGIGPALYKSKSLFRAHKKLRSIFFKSTEEFIKKLHLVDFDKDAILLKGARSFRFEKVSILLEQEVHQTVLSIDLSAMMNNLNVFRTRVAPGVKVMAMVKAFSYGSGSYEVAYALQYAGVDYLTVAYTDEGIALRKAGISLPIMVMSPDSGSFDRMIAWKLEPEIFNLRSLELFTRMAQTMQVKEYPIHIKLDTGMHRLGFMVHELPDLFTELAQNEHVKVASVFSHLAGSEDAGLDEFTRQQAAAFRSMSDSLTLQLGYKPYLHLCNSAGIARHPELHFDMVRLGLGLYGVDGSGVLHDELIQVGTLKTTIAQIKELDPGETVGYNRRGKVDHPMRIATISIGYADGYPRALGNGTAHVLIHDKPAKLVGVVCMDMCMVDVTGIPEAKEGDEVIVFGRELPLTQLSQWADTIPYEMMTGISQRVKRVYVNEG</sequence>
<dbReference type="NCBIfam" id="TIGR00492">
    <property type="entry name" value="alr"/>
    <property type="match status" value="1"/>
</dbReference>
<dbReference type="InterPro" id="IPR036615">
    <property type="entry name" value="Mur_ligase_C_dom_sf"/>
</dbReference>
<dbReference type="CDD" id="cd00430">
    <property type="entry name" value="PLPDE_III_AR"/>
    <property type="match status" value="1"/>
</dbReference>
<evidence type="ECO:0000313" key="18">
    <source>
        <dbReference type="EMBL" id="PZF72283.1"/>
    </source>
</evidence>
<keyword evidence="13" id="KW-0961">Cell wall biogenesis/degradation</keyword>
<keyword evidence="9" id="KW-0133">Cell shape</keyword>
<feature type="active site" description="Proton acceptor; specific for L-alanine" evidence="14">
    <location>
        <position position="727"/>
    </location>
</feature>
<keyword evidence="10" id="KW-0573">Peptidoglycan synthesis</keyword>
<gene>
    <name evidence="18" type="ORF">DN068_13045</name>
</gene>
<dbReference type="SUPFAM" id="SSF53623">
    <property type="entry name" value="MurD-like peptide ligases, catalytic domain"/>
    <property type="match status" value="1"/>
</dbReference>
<comment type="similarity">
    <text evidence="14">Belongs to the alanine racemase family.</text>
</comment>
<dbReference type="InterPro" id="IPR000821">
    <property type="entry name" value="Ala_racemase"/>
</dbReference>
<dbReference type="OrthoDB" id="9801978at2"/>
<evidence type="ECO:0000256" key="10">
    <source>
        <dbReference type="ARBA" id="ARBA00022984"/>
    </source>
</evidence>
<dbReference type="SUPFAM" id="SSF63418">
    <property type="entry name" value="MurE/MurF N-terminal domain"/>
    <property type="match status" value="1"/>
</dbReference>
<keyword evidence="6" id="KW-0547">Nucleotide-binding</keyword>